<feature type="site" description="Transition state stabilizer" evidence="7">
    <location>
        <position position="183"/>
    </location>
</feature>
<feature type="active site" description="Proton donor/acceptor" evidence="5">
    <location>
        <position position="88"/>
    </location>
</feature>
<dbReference type="GO" id="GO:0006096">
    <property type="term" value="P:glycolytic process"/>
    <property type="evidence" value="ECO:0007669"/>
    <property type="project" value="UniProtKB-KW"/>
</dbReference>
<protein>
    <recommendedName>
        <fullName evidence="8">Phosphoglycerate mutase</fullName>
        <ecNumber evidence="8">5.4.2.11</ecNumber>
    </recommendedName>
</protein>
<name>A0A6V1KH64_HETAK</name>
<evidence type="ECO:0000256" key="2">
    <source>
        <dbReference type="ARBA" id="ARBA00006717"/>
    </source>
</evidence>
<evidence type="ECO:0000256" key="3">
    <source>
        <dbReference type="ARBA" id="ARBA00023152"/>
    </source>
</evidence>
<feature type="binding site" evidence="6">
    <location>
        <position position="61"/>
    </location>
    <ligand>
        <name>substrate</name>
    </ligand>
</feature>
<feature type="binding site" evidence="6">
    <location>
        <begin position="184"/>
        <end position="185"/>
    </location>
    <ligand>
        <name>substrate</name>
    </ligand>
</feature>
<feature type="binding site" evidence="6">
    <location>
        <begin position="9"/>
        <end position="16"/>
    </location>
    <ligand>
        <name>substrate</name>
    </ligand>
</feature>
<dbReference type="InterPro" id="IPR005952">
    <property type="entry name" value="Phosphogly_mut1"/>
</dbReference>
<dbReference type="NCBIfam" id="NF010713">
    <property type="entry name" value="PRK14115.1"/>
    <property type="match status" value="1"/>
</dbReference>
<dbReference type="PANTHER" id="PTHR11931">
    <property type="entry name" value="PHOSPHOGLYCERATE MUTASE"/>
    <property type="match status" value="1"/>
</dbReference>
<evidence type="ECO:0000313" key="9">
    <source>
        <dbReference type="EMBL" id="CAE0651695.1"/>
    </source>
</evidence>
<dbReference type="EC" id="5.4.2.11" evidence="8"/>
<evidence type="ECO:0000256" key="4">
    <source>
        <dbReference type="ARBA" id="ARBA00023235"/>
    </source>
</evidence>
<sequence length="258" mass="29336">MPYTLVLIRHGESRWNEENRFTGWYDVELNEKGRGEAVAGGQVLKDQGFTFDIAFTSMLKRAIATCWSVLRELDLMWIPVERRWRLNERHYGALQGLNKQETVDQHGIDQVNVWRRSYDIPPPALDQTSEHWPGHDRRYADLAPEEIPLSESLALTLDRCLPCWETEIAPMIKSGKRVLIAAHGNSLRAIVKHLDGISDEDITGLNIPTGVPLAYELDDNLRPIPHADAIAPLTGRYLGNQEEIRARIEGVKNQTKAK</sequence>
<dbReference type="Pfam" id="PF00300">
    <property type="entry name" value="His_Phos_1"/>
    <property type="match status" value="1"/>
</dbReference>
<evidence type="ECO:0000256" key="5">
    <source>
        <dbReference type="PIRSR" id="PIRSR613078-1"/>
    </source>
</evidence>
<evidence type="ECO:0000256" key="6">
    <source>
        <dbReference type="PIRSR" id="PIRSR613078-2"/>
    </source>
</evidence>
<evidence type="ECO:0000256" key="7">
    <source>
        <dbReference type="PIRSR" id="PIRSR613078-3"/>
    </source>
</evidence>
<feature type="binding site" evidence="6">
    <location>
        <begin position="22"/>
        <end position="23"/>
    </location>
    <ligand>
        <name>substrate</name>
    </ligand>
</feature>
<feature type="binding site" evidence="6">
    <location>
        <position position="99"/>
    </location>
    <ligand>
        <name>substrate</name>
    </ligand>
</feature>
<dbReference type="CDD" id="cd07067">
    <property type="entry name" value="HP_PGM_like"/>
    <property type="match status" value="1"/>
</dbReference>
<evidence type="ECO:0000256" key="1">
    <source>
        <dbReference type="ARBA" id="ARBA00000380"/>
    </source>
</evidence>
<reference evidence="9" key="1">
    <citation type="submission" date="2021-01" db="EMBL/GenBank/DDBJ databases">
        <authorList>
            <person name="Corre E."/>
            <person name="Pelletier E."/>
            <person name="Niang G."/>
            <person name="Scheremetjew M."/>
            <person name="Finn R."/>
            <person name="Kale V."/>
            <person name="Holt S."/>
            <person name="Cochrane G."/>
            <person name="Meng A."/>
            <person name="Brown T."/>
            <person name="Cohen L."/>
        </authorList>
    </citation>
    <scope>NUCLEOTIDE SEQUENCE</scope>
    <source>
        <strain evidence="9">CCMP3107</strain>
    </source>
</reference>
<dbReference type="GO" id="GO:0004619">
    <property type="term" value="F:phosphoglycerate mutase activity"/>
    <property type="evidence" value="ECO:0007669"/>
    <property type="project" value="UniProtKB-EC"/>
</dbReference>
<dbReference type="AlphaFoldDB" id="A0A6V1KH64"/>
<comment type="similarity">
    <text evidence="2 8">Belongs to the phosphoglycerate mutase family. BPG-dependent PGAM subfamily.</text>
</comment>
<dbReference type="Gene3D" id="3.40.50.1240">
    <property type="entry name" value="Phosphoglycerate mutase-like"/>
    <property type="match status" value="1"/>
</dbReference>
<dbReference type="PROSITE" id="PS00175">
    <property type="entry name" value="PG_MUTASE"/>
    <property type="match status" value="1"/>
</dbReference>
<gene>
    <name evidence="9" type="ORF">HAKA00212_LOCUS25534</name>
</gene>
<dbReference type="InterPro" id="IPR029033">
    <property type="entry name" value="His_PPase_superfam"/>
</dbReference>
<dbReference type="NCBIfam" id="TIGR01258">
    <property type="entry name" value="pgm_1"/>
    <property type="match status" value="1"/>
</dbReference>
<feature type="active site" description="Tele-phosphohistidine intermediate" evidence="5">
    <location>
        <position position="10"/>
    </location>
</feature>
<keyword evidence="4 8" id="KW-0413">Isomerase</keyword>
<dbReference type="InterPro" id="IPR001345">
    <property type="entry name" value="PG/BPGM_mutase_AS"/>
</dbReference>
<dbReference type="EMBL" id="HBIU01058702">
    <property type="protein sequence ID" value="CAE0651695.1"/>
    <property type="molecule type" value="Transcribed_RNA"/>
</dbReference>
<keyword evidence="3 8" id="KW-0324">Glycolysis</keyword>
<proteinExistence type="inferred from homology"/>
<organism evidence="9">
    <name type="scientific">Heterosigma akashiwo</name>
    <name type="common">Chromophytic alga</name>
    <name type="synonym">Heterosigma carterae</name>
    <dbReference type="NCBI Taxonomy" id="2829"/>
    <lineage>
        <taxon>Eukaryota</taxon>
        <taxon>Sar</taxon>
        <taxon>Stramenopiles</taxon>
        <taxon>Ochrophyta</taxon>
        <taxon>Raphidophyceae</taxon>
        <taxon>Chattonellales</taxon>
        <taxon>Chattonellaceae</taxon>
        <taxon>Heterosigma</taxon>
    </lineage>
</organism>
<dbReference type="FunFam" id="3.40.50.1240:FF:000003">
    <property type="entry name" value="2,3-bisphosphoglycerate-dependent phosphoglycerate mutase"/>
    <property type="match status" value="1"/>
</dbReference>
<dbReference type="InterPro" id="IPR013078">
    <property type="entry name" value="His_Pase_superF_clade-1"/>
</dbReference>
<comment type="catalytic activity">
    <reaction evidence="1 8">
        <text>(2R)-2-phosphoglycerate = (2R)-3-phosphoglycerate</text>
        <dbReference type="Rhea" id="RHEA:15901"/>
        <dbReference type="ChEBI" id="CHEBI:58272"/>
        <dbReference type="ChEBI" id="CHEBI:58289"/>
        <dbReference type="EC" id="5.4.2.11"/>
    </reaction>
</comment>
<dbReference type="HAMAP" id="MF_01039">
    <property type="entry name" value="PGAM_GpmA"/>
    <property type="match status" value="1"/>
</dbReference>
<dbReference type="SUPFAM" id="SSF53254">
    <property type="entry name" value="Phosphoglycerate mutase-like"/>
    <property type="match status" value="1"/>
</dbReference>
<feature type="binding site" evidence="6">
    <location>
        <begin position="88"/>
        <end position="91"/>
    </location>
    <ligand>
        <name>substrate</name>
    </ligand>
</feature>
<accession>A0A6V1KH64</accession>
<dbReference type="SMART" id="SM00855">
    <property type="entry name" value="PGAM"/>
    <property type="match status" value="1"/>
</dbReference>
<feature type="binding site" evidence="6">
    <location>
        <begin position="115"/>
        <end position="116"/>
    </location>
    <ligand>
        <name>substrate</name>
    </ligand>
</feature>
<evidence type="ECO:0000256" key="8">
    <source>
        <dbReference type="RuleBase" id="RU004511"/>
    </source>
</evidence>